<dbReference type="AlphaFoldDB" id="A0A645EJH8"/>
<sequence length="73" mass="8237">MESLRLMGDESQHALSSLLAGKKESSVVDKALRLEVKSRQDGIAVPEQVHTASPIKEEDSFFYRLYCTLQKLK</sequence>
<comment type="caution">
    <text evidence="1">The sequence shown here is derived from an EMBL/GenBank/DDBJ whole genome shotgun (WGS) entry which is preliminary data.</text>
</comment>
<protein>
    <submittedName>
        <fullName evidence="1">Uncharacterized protein</fullName>
    </submittedName>
</protein>
<organism evidence="1">
    <name type="scientific">bioreactor metagenome</name>
    <dbReference type="NCBI Taxonomy" id="1076179"/>
    <lineage>
        <taxon>unclassified sequences</taxon>
        <taxon>metagenomes</taxon>
        <taxon>ecological metagenomes</taxon>
    </lineage>
</organism>
<reference evidence="1" key="1">
    <citation type="submission" date="2019-08" db="EMBL/GenBank/DDBJ databases">
        <authorList>
            <person name="Kucharzyk K."/>
            <person name="Murdoch R.W."/>
            <person name="Higgins S."/>
            <person name="Loffler F."/>
        </authorList>
    </citation>
    <scope>NUCLEOTIDE SEQUENCE</scope>
</reference>
<dbReference type="EMBL" id="VSSQ01048090">
    <property type="protein sequence ID" value="MPN02131.1"/>
    <property type="molecule type" value="Genomic_DNA"/>
</dbReference>
<proteinExistence type="predicted"/>
<accession>A0A645EJH8</accession>
<name>A0A645EJH8_9ZZZZ</name>
<gene>
    <name evidence="1" type="ORF">SDC9_149344</name>
</gene>
<evidence type="ECO:0000313" key="1">
    <source>
        <dbReference type="EMBL" id="MPN02131.1"/>
    </source>
</evidence>